<name>A0ABV9YX62_9HYPH</name>
<protein>
    <submittedName>
        <fullName evidence="3">Uncharacterized protein</fullName>
    </submittedName>
</protein>
<dbReference type="EMBL" id="JBHSJF010000001">
    <property type="protein sequence ID" value="MFC5066799.1"/>
    <property type="molecule type" value="Genomic_DNA"/>
</dbReference>
<dbReference type="RefSeq" id="WP_114955556.1">
    <property type="nucleotide sequence ID" value="NZ_JBHSJF010000001.1"/>
</dbReference>
<evidence type="ECO:0000313" key="4">
    <source>
        <dbReference type="Proteomes" id="UP001595796"/>
    </source>
</evidence>
<evidence type="ECO:0000256" key="1">
    <source>
        <dbReference type="SAM" id="MobiDB-lite"/>
    </source>
</evidence>
<evidence type="ECO:0000313" key="3">
    <source>
        <dbReference type="EMBL" id="MFC5066799.1"/>
    </source>
</evidence>
<gene>
    <name evidence="3" type="ORF">ACFPFW_02060</name>
</gene>
<evidence type="ECO:0000256" key="2">
    <source>
        <dbReference type="SAM" id="SignalP"/>
    </source>
</evidence>
<feature type="region of interest" description="Disordered" evidence="1">
    <location>
        <begin position="54"/>
        <end position="79"/>
    </location>
</feature>
<feature type="chain" id="PRO_5045574241" evidence="2">
    <location>
        <begin position="26"/>
        <end position="79"/>
    </location>
</feature>
<accession>A0ABV9YX62</accession>
<keyword evidence="4" id="KW-1185">Reference proteome</keyword>
<reference evidence="4" key="1">
    <citation type="journal article" date="2019" name="Int. J. Syst. Evol. Microbiol.">
        <title>The Global Catalogue of Microorganisms (GCM) 10K type strain sequencing project: providing services to taxonomists for standard genome sequencing and annotation.</title>
        <authorList>
            <consortium name="The Broad Institute Genomics Platform"/>
            <consortium name="The Broad Institute Genome Sequencing Center for Infectious Disease"/>
            <person name="Wu L."/>
            <person name="Ma J."/>
        </authorList>
    </citation>
    <scope>NUCLEOTIDE SEQUENCE [LARGE SCALE GENOMIC DNA]</scope>
    <source>
        <strain evidence="4">CGMCC 1.16444</strain>
    </source>
</reference>
<keyword evidence="2" id="KW-0732">Signal</keyword>
<sequence length="79" mass="8848">MIRQSLRLAALGALIAAAPLAIAHADEEKSDFELGFEKFKASFHEPEVHAPALFKDVKHDEDKDDDDDLDIGWKSPFKK</sequence>
<feature type="signal peptide" evidence="2">
    <location>
        <begin position="1"/>
        <end position="25"/>
    </location>
</feature>
<comment type="caution">
    <text evidence="3">The sequence shown here is derived from an EMBL/GenBank/DDBJ whole genome shotgun (WGS) entry which is preliminary data.</text>
</comment>
<dbReference type="Proteomes" id="UP001595796">
    <property type="component" value="Unassembled WGS sequence"/>
</dbReference>
<organism evidence="3 4">
    <name type="scientific">Flaviflagellibacter deserti</name>
    <dbReference type="NCBI Taxonomy" id="2267266"/>
    <lineage>
        <taxon>Bacteria</taxon>
        <taxon>Pseudomonadati</taxon>
        <taxon>Pseudomonadota</taxon>
        <taxon>Alphaproteobacteria</taxon>
        <taxon>Hyphomicrobiales</taxon>
        <taxon>Flaviflagellibacter</taxon>
    </lineage>
</organism>
<proteinExistence type="predicted"/>